<evidence type="ECO:0000256" key="1">
    <source>
        <dbReference type="ARBA" id="ARBA00001255"/>
    </source>
</evidence>
<feature type="domain" description="Glycoside-hydrolase family GH114 TIM-barrel" evidence="4">
    <location>
        <begin position="72"/>
        <end position="273"/>
    </location>
</feature>
<evidence type="ECO:0000256" key="2">
    <source>
        <dbReference type="ARBA" id="ARBA00012755"/>
    </source>
</evidence>
<dbReference type="PANTHER" id="PTHR35273:SF2">
    <property type="entry name" value="ALPHA-GALACTOSIDASE"/>
    <property type="match status" value="1"/>
</dbReference>
<organism evidence="5 6">
    <name type="scientific">Filobasidium floriforme</name>
    <dbReference type="NCBI Taxonomy" id="5210"/>
    <lineage>
        <taxon>Eukaryota</taxon>
        <taxon>Fungi</taxon>
        <taxon>Dikarya</taxon>
        <taxon>Basidiomycota</taxon>
        <taxon>Agaricomycotina</taxon>
        <taxon>Tremellomycetes</taxon>
        <taxon>Filobasidiales</taxon>
        <taxon>Filobasidiaceae</taxon>
        <taxon>Filobasidium</taxon>
    </lineage>
</organism>
<keyword evidence="3" id="KW-0732">Signal</keyword>
<dbReference type="PANTHER" id="PTHR35273">
    <property type="entry name" value="ALPHA-1,4 POLYGALACTOSAMINIDASE, PUTATIVE (AFU_ORTHOLOGUE AFUA_3G07890)-RELATED"/>
    <property type="match status" value="1"/>
</dbReference>
<dbReference type="EMBL" id="JABELV010000007">
    <property type="protein sequence ID" value="KAG7571438.1"/>
    <property type="molecule type" value="Genomic_DNA"/>
</dbReference>
<reference evidence="5" key="1">
    <citation type="submission" date="2020-04" db="EMBL/GenBank/DDBJ databases">
        <title>Analysis of mating type loci in Filobasidium floriforme.</title>
        <authorList>
            <person name="Nowrousian M."/>
        </authorList>
    </citation>
    <scope>NUCLEOTIDE SEQUENCE</scope>
    <source>
        <strain evidence="5">CBS 6242</strain>
    </source>
</reference>
<evidence type="ECO:0000313" key="6">
    <source>
        <dbReference type="Proteomes" id="UP000812966"/>
    </source>
</evidence>
<dbReference type="InterPro" id="IPR017853">
    <property type="entry name" value="GH"/>
</dbReference>
<comment type="catalytic activity">
    <reaction evidence="1">
        <text>Hydrolysis of terminal, non-reducing alpha-D-galactose residues in alpha-D-galactosides, including galactose oligosaccharides, galactomannans and galactolipids.</text>
        <dbReference type="EC" id="3.2.1.22"/>
    </reaction>
</comment>
<evidence type="ECO:0000313" key="5">
    <source>
        <dbReference type="EMBL" id="KAG7571438.1"/>
    </source>
</evidence>
<proteinExistence type="predicted"/>
<keyword evidence="6" id="KW-1185">Reference proteome</keyword>
<accession>A0A8K0JRL9</accession>
<dbReference type="SUPFAM" id="SSF51445">
    <property type="entry name" value="(Trans)glycosidases"/>
    <property type="match status" value="1"/>
</dbReference>
<dbReference type="InterPro" id="IPR004352">
    <property type="entry name" value="GH114_TIM-barrel"/>
</dbReference>
<dbReference type="Pfam" id="PF03537">
    <property type="entry name" value="Glyco_hydro_114"/>
    <property type="match status" value="1"/>
</dbReference>
<comment type="caution">
    <text evidence="5">The sequence shown here is derived from an EMBL/GenBank/DDBJ whole genome shotgun (WGS) entry which is preliminary data.</text>
</comment>
<evidence type="ECO:0000256" key="3">
    <source>
        <dbReference type="SAM" id="SignalP"/>
    </source>
</evidence>
<evidence type="ECO:0000259" key="4">
    <source>
        <dbReference type="Pfam" id="PF03537"/>
    </source>
</evidence>
<dbReference type="EC" id="3.2.1.22" evidence="2"/>
<dbReference type="AlphaFoldDB" id="A0A8K0JRL9"/>
<feature type="signal peptide" evidence="3">
    <location>
        <begin position="1"/>
        <end position="25"/>
    </location>
</feature>
<dbReference type="Gene3D" id="3.20.20.70">
    <property type="entry name" value="Aldolase class I"/>
    <property type="match status" value="1"/>
</dbReference>
<dbReference type="GO" id="GO:0004557">
    <property type="term" value="F:alpha-galactosidase activity"/>
    <property type="evidence" value="ECO:0007669"/>
    <property type="project" value="UniProtKB-EC"/>
</dbReference>
<dbReference type="Proteomes" id="UP000812966">
    <property type="component" value="Unassembled WGS sequence"/>
</dbReference>
<feature type="chain" id="PRO_5035462498" description="alpha-galactosidase" evidence="3">
    <location>
        <begin position="26"/>
        <end position="313"/>
    </location>
</feature>
<protein>
    <recommendedName>
        <fullName evidence="2">alpha-galactosidase</fullName>
        <ecNumber evidence="2">3.2.1.22</ecNumber>
    </recommendedName>
</protein>
<sequence length="313" mass="34748">MLNIFQRNPVELCSVLLLLAGLGQASPVDLESRQIKPSSGKRNLTLSDTIIYDLDNPKISYPTVTSNHQISVTSSIYIVDGDNTLNKTICHHIAAGKTVMCYFSAGSFEPFRDDAALFKSDCFCGKGSTYNAKTEKCSSNKNKMDGWDEYWLDLRTPACLTNIKAIQEARMKKFQQKGCDGVDPDNVDSYINSQKYGTTKANQAAYLTWLSQTARGLGLYIDLKNSGDILEDYPQIVEMFDFSVIESCYVWEECDVYKPFLDAKKPQIRVEYGSDFSSCNGLDLSPGVSFAQYDQDSLDTKTINLACSGGAPK</sequence>
<name>A0A8K0JRL9_9TREE</name>
<gene>
    <name evidence="5" type="ORF">FFLO_00621</name>
</gene>
<dbReference type="InterPro" id="IPR013785">
    <property type="entry name" value="Aldolase_TIM"/>
</dbReference>